<dbReference type="InterPro" id="IPR001789">
    <property type="entry name" value="Sig_transdc_resp-reg_receiver"/>
</dbReference>
<keyword evidence="1 3" id="KW-0238">DNA-binding</keyword>
<evidence type="ECO:0000259" key="5">
    <source>
        <dbReference type="PROSITE" id="PS51755"/>
    </source>
</evidence>
<dbReference type="InterPro" id="IPR039420">
    <property type="entry name" value="WalR-like"/>
</dbReference>
<dbReference type="PANTHER" id="PTHR48111">
    <property type="entry name" value="REGULATOR OF RPOS"/>
    <property type="match status" value="1"/>
</dbReference>
<dbReference type="GO" id="GO:0000156">
    <property type="term" value="F:phosphorelay response regulator activity"/>
    <property type="evidence" value="ECO:0007669"/>
    <property type="project" value="TreeGrafter"/>
</dbReference>
<dbReference type="PANTHER" id="PTHR48111:SF38">
    <property type="entry name" value="TWO-COMPONENT RESPONSE REGULATOR"/>
    <property type="match status" value="1"/>
</dbReference>
<dbReference type="InterPro" id="IPR011006">
    <property type="entry name" value="CheY-like_superfamily"/>
</dbReference>
<dbReference type="Proteomes" id="UP000196778">
    <property type="component" value="Unassembled WGS sequence"/>
</dbReference>
<dbReference type="EMBL" id="FUKR01000071">
    <property type="protein sequence ID" value="SJN40624.1"/>
    <property type="molecule type" value="Genomic_DNA"/>
</dbReference>
<dbReference type="Pfam" id="PF00486">
    <property type="entry name" value="Trans_reg_C"/>
    <property type="match status" value="1"/>
</dbReference>
<dbReference type="PROSITE" id="PS51755">
    <property type="entry name" value="OMPR_PHOB"/>
    <property type="match status" value="1"/>
</dbReference>
<dbReference type="InterPro" id="IPR001867">
    <property type="entry name" value="OmpR/PhoB-type_DNA-bd"/>
</dbReference>
<dbReference type="InterPro" id="IPR036388">
    <property type="entry name" value="WH-like_DNA-bd_sf"/>
</dbReference>
<dbReference type="CDD" id="cd00383">
    <property type="entry name" value="trans_reg_C"/>
    <property type="match status" value="1"/>
</dbReference>
<proteinExistence type="predicted"/>
<dbReference type="RefSeq" id="WP_087138417.1">
    <property type="nucleotide sequence ID" value="NZ_FUKR01000071.1"/>
</dbReference>
<organism evidence="6 7">
    <name type="scientific">Mycetocola reblochoni REB411</name>
    <dbReference type="NCBI Taxonomy" id="1255698"/>
    <lineage>
        <taxon>Bacteria</taxon>
        <taxon>Bacillati</taxon>
        <taxon>Actinomycetota</taxon>
        <taxon>Actinomycetes</taxon>
        <taxon>Micrococcales</taxon>
        <taxon>Microbacteriaceae</taxon>
        <taxon>Mycetocola</taxon>
    </lineage>
</organism>
<dbReference type="SMART" id="SM00448">
    <property type="entry name" value="REC"/>
    <property type="match status" value="1"/>
</dbReference>
<evidence type="ECO:0000259" key="4">
    <source>
        <dbReference type="PROSITE" id="PS50110"/>
    </source>
</evidence>
<feature type="domain" description="OmpR/PhoB-type" evidence="5">
    <location>
        <begin position="124"/>
        <end position="218"/>
    </location>
</feature>
<evidence type="ECO:0000256" key="2">
    <source>
        <dbReference type="PROSITE-ProRule" id="PRU00169"/>
    </source>
</evidence>
<dbReference type="GO" id="GO:0000976">
    <property type="term" value="F:transcription cis-regulatory region binding"/>
    <property type="evidence" value="ECO:0007669"/>
    <property type="project" value="TreeGrafter"/>
</dbReference>
<dbReference type="SUPFAM" id="SSF52172">
    <property type="entry name" value="CheY-like"/>
    <property type="match status" value="1"/>
</dbReference>
<dbReference type="Gene3D" id="6.10.250.690">
    <property type="match status" value="1"/>
</dbReference>
<keyword evidence="7" id="KW-1185">Reference proteome</keyword>
<name>A0A1R4K8V5_9MICO</name>
<reference evidence="7" key="1">
    <citation type="submission" date="2017-02" db="EMBL/GenBank/DDBJ databases">
        <authorList>
            <person name="Dridi B."/>
        </authorList>
    </citation>
    <scope>NUCLEOTIDE SEQUENCE [LARGE SCALE GENOMIC DNA]</scope>
    <source>
        <strain evidence="7">EB411</strain>
    </source>
</reference>
<dbReference type="OrthoDB" id="9812490at2"/>
<evidence type="ECO:0000256" key="3">
    <source>
        <dbReference type="PROSITE-ProRule" id="PRU01091"/>
    </source>
</evidence>
<feature type="DNA-binding region" description="OmpR/PhoB-type" evidence="3">
    <location>
        <begin position="124"/>
        <end position="218"/>
    </location>
</feature>
<dbReference type="Gene3D" id="1.10.10.10">
    <property type="entry name" value="Winged helix-like DNA-binding domain superfamily/Winged helix DNA-binding domain"/>
    <property type="match status" value="1"/>
</dbReference>
<dbReference type="GO" id="GO:0006355">
    <property type="term" value="P:regulation of DNA-templated transcription"/>
    <property type="evidence" value="ECO:0007669"/>
    <property type="project" value="InterPro"/>
</dbReference>
<gene>
    <name evidence="6" type="ORF">FM119_12090</name>
</gene>
<evidence type="ECO:0000313" key="7">
    <source>
        <dbReference type="Proteomes" id="UP000196778"/>
    </source>
</evidence>
<accession>A0A1R4K8V5</accession>
<dbReference type="GO" id="GO:0032993">
    <property type="term" value="C:protein-DNA complex"/>
    <property type="evidence" value="ECO:0007669"/>
    <property type="project" value="TreeGrafter"/>
</dbReference>
<sequence length="218" mass="23929">MVRILIAEDEERIVAFVAKGLRQNGYEVSTVSTGTAALAELRRGAHDLVLLDVGLPELNGFDVLGQVRREGISTPAIIVTARTGVQDTVTGLELGASDYIAKPFRFDELLARVRVRLREHHGDAAVLELGDVRLDLRARRASVAGRDVELSAREFALAEELFRHRGQALSREQLLSRVWGIDFDPGSNVVDVYVRYVRNKLGAGVIATVRGLGYRAGE</sequence>
<dbReference type="SMART" id="SM00862">
    <property type="entry name" value="Trans_reg_C"/>
    <property type="match status" value="1"/>
</dbReference>
<dbReference type="GO" id="GO:0005829">
    <property type="term" value="C:cytosol"/>
    <property type="evidence" value="ECO:0007669"/>
    <property type="project" value="TreeGrafter"/>
</dbReference>
<dbReference type="Pfam" id="PF00072">
    <property type="entry name" value="Response_reg"/>
    <property type="match status" value="1"/>
</dbReference>
<feature type="domain" description="Response regulatory" evidence="4">
    <location>
        <begin position="3"/>
        <end position="117"/>
    </location>
</feature>
<evidence type="ECO:0000256" key="1">
    <source>
        <dbReference type="ARBA" id="ARBA00023125"/>
    </source>
</evidence>
<dbReference type="AlphaFoldDB" id="A0A1R4K8V5"/>
<protein>
    <submittedName>
        <fullName evidence="6">Two component system response regulator</fullName>
    </submittedName>
</protein>
<dbReference type="PROSITE" id="PS50110">
    <property type="entry name" value="RESPONSE_REGULATORY"/>
    <property type="match status" value="1"/>
</dbReference>
<evidence type="ECO:0000313" key="6">
    <source>
        <dbReference type="EMBL" id="SJN40624.1"/>
    </source>
</evidence>
<keyword evidence="2" id="KW-0597">Phosphoprotein</keyword>
<dbReference type="Gene3D" id="3.40.50.2300">
    <property type="match status" value="1"/>
</dbReference>
<feature type="modified residue" description="4-aspartylphosphate" evidence="2">
    <location>
        <position position="52"/>
    </location>
</feature>